<dbReference type="OMA" id="PGHHMRG"/>
<dbReference type="OrthoDB" id="70632at2759"/>
<dbReference type="Pfam" id="PF08711">
    <property type="entry name" value="Med26"/>
    <property type="match status" value="1"/>
</dbReference>
<feature type="compositionally biased region" description="Polar residues" evidence="1">
    <location>
        <begin position="220"/>
        <end position="229"/>
    </location>
</feature>
<dbReference type="VEuPathDB" id="FungiDB:SPRG_01582"/>
<dbReference type="GO" id="GO:0046872">
    <property type="term" value="F:metal ion binding"/>
    <property type="evidence" value="ECO:0007669"/>
    <property type="project" value="InterPro"/>
</dbReference>
<dbReference type="EMBL" id="KK583191">
    <property type="protein sequence ID" value="KDO34448.1"/>
    <property type="molecule type" value="Genomic_DNA"/>
</dbReference>
<dbReference type="InterPro" id="IPR035441">
    <property type="entry name" value="TFIIS/LEDGF_dom_sf"/>
</dbReference>
<feature type="domain" description="TFIIS N-terminal" evidence="2">
    <location>
        <begin position="160"/>
        <end position="208"/>
    </location>
</feature>
<feature type="region of interest" description="Disordered" evidence="1">
    <location>
        <begin position="664"/>
        <end position="697"/>
    </location>
</feature>
<dbReference type="SUPFAM" id="SSF90229">
    <property type="entry name" value="CCCH zinc finger"/>
    <property type="match status" value="1"/>
</dbReference>
<dbReference type="GO" id="GO:0072357">
    <property type="term" value="C:PTW/PP1 phosphatase complex"/>
    <property type="evidence" value="ECO:0007669"/>
    <property type="project" value="TreeGrafter"/>
</dbReference>
<feature type="region of interest" description="Disordered" evidence="1">
    <location>
        <begin position="547"/>
        <end position="573"/>
    </location>
</feature>
<organism evidence="3 4">
    <name type="scientific">Saprolegnia parasitica (strain CBS 223.65)</name>
    <dbReference type="NCBI Taxonomy" id="695850"/>
    <lineage>
        <taxon>Eukaryota</taxon>
        <taxon>Sar</taxon>
        <taxon>Stramenopiles</taxon>
        <taxon>Oomycota</taxon>
        <taxon>Saprolegniomycetes</taxon>
        <taxon>Saprolegniales</taxon>
        <taxon>Saprolegniaceae</taxon>
        <taxon>Saprolegnia</taxon>
    </lineage>
</organism>
<evidence type="ECO:0000313" key="4">
    <source>
        <dbReference type="Proteomes" id="UP000030745"/>
    </source>
</evidence>
<dbReference type="PANTHER" id="PTHR46557:SF1">
    <property type="entry name" value="SERINE_THREONINE-PROTEIN PHOSPHATASE 1 REGULATORY SUBUNIT 10"/>
    <property type="match status" value="1"/>
</dbReference>
<dbReference type="Gene3D" id="1.20.930.10">
    <property type="entry name" value="Conserved domain common to transcription factors TFIIS, elongin A, CRSP70"/>
    <property type="match status" value="1"/>
</dbReference>
<accession>A0A067CV95</accession>
<dbReference type="SUPFAM" id="SSF47676">
    <property type="entry name" value="Conserved domain common to transcription factors TFIIS, elongin A, CRSP70"/>
    <property type="match status" value="1"/>
</dbReference>
<dbReference type="AlphaFoldDB" id="A0A067CV95"/>
<dbReference type="RefSeq" id="XP_012195178.1">
    <property type="nucleotide sequence ID" value="XM_012339788.1"/>
</dbReference>
<dbReference type="PANTHER" id="PTHR46557">
    <property type="entry name" value="SERINE/THREONINE-PROTEIN PHOSPHATASE 1 REGULATORY SUBUNIT 10-RELATED"/>
    <property type="match status" value="1"/>
</dbReference>
<dbReference type="GO" id="GO:0000785">
    <property type="term" value="C:chromatin"/>
    <property type="evidence" value="ECO:0007669"/>
    <property type="project" value="TreeGrafter"/>
</dbReference>
<dbReference type="Proteomes" id="UP000030745">
    <property type="component" value="Unassembled WGS sequence"/>
</dbReference>
<dbReference type="GeneID" id="24124164"/>
<gene>
    <name evidence="3" type="ORF">SPRG_01582</name>
</gene>
<evidence type="ECO:0000259" key="2">
    <source>
        <dbReference type="Pfam" id="PF08711"/>
    </source>
</evidence>
<sequence>MALETKASLATLAQTQYQGFTQLLQTFDGRVHEHETLLGVSPMTGKACGKRKRTENGKPMYTTARPVNGQETTLLAICDKDCVLLEAPHCITDFMALFASAKTEPDQAKLLHVLEATAKKGTPHAAAVITAFETTGGMKTAKAWLEAAVAFNQTTFLHLVLTVLKALPITLASITEARINEPIVALRKSPPNDVVKRSAQDLLKSWRTKFTEKPAPPATKGNSSPPSKQSSPTAAAVVAPPVVSARVPTKSNTLLTNLLMKPKETKITKAKDTTLTKMLQQKQLKDKEGVSAAASSPIGKGLALPAIVSFGDVKTTDAPAVTSKKRIRWADNHGKDLTHVKLIESWRDIVYHTEADDEPAAPPAAAPHHDSFKDAKLREHANEKHAFQHKHTERPAPIKPTMEWRTPLAVQLPHDVAGRAADHTTNETTAQAARTRKDVEWILLGNEVPPSTPHEWVRSSADVFMGPPVRIALADGSPEDHRHDVYALPPVAADTAAVASVLSLLEKTTVALLLDNEHVLAQVYDEVLRTRRRISDARIYELVEASRSQGGYHHPSHPHNSYSTESSSRNPSTYVEYGAKKRGYDGGSYSEPAGYAAAKRHQPAAPMYSPPPSAYAPETDAAFGRPAPTTDRPRYRKVPCKHYRTARGCKKGDGCPFVHEGAPGNMQTGGRPSAFDTSYGRGGYGTQARPTNGGRGY</sequence>
<feature type="region of interest" description="Disordered" evidence="1">
    <location>
        <begin position="209"/>
        <end position="235"/>
    </location>
</feature>
<dbReference type="KEGG" id="spar:SPRG_01582"/>
<protein>
    <recommendedName>
        <fullName evidence="2">TFIIS N-terminal domain-containing protein</fullName>
    </recommendedName>
</protein>
<dbReference type="InterPro" id="IPR036855">
    <property type="entry name" value="Znf_CCCH_sf"/>
</dbReference>
<evidence type="ECO:0000313" key="3">
    <source>
        <dbReference type="EMBL" id="KDO34448.1"/>
    </source>
</evidence>
<dbReference type="InterPro" id="IPR017923">
    <property type="entry name" value="TFIIS_N"/>
</dbReference>
<keyword evidence="4" id="KW-1185">Reference proteome</keyword>
<feature type="compositionally biased region" description="Polar residues" evidence="1">
    <location>
        <begin position="564"/>
        <end position="573"/>
    </location>
</feature>
<dbReference type="GO" id="GO:0008157">
    <property type="term" value="F:protein phosphatase 1 binding"/>
    <property type="evidence" value="ECO:0007669"/>
    <property type="project" value="TreeGrafter"/>
</dbReference>
<proteinExistence type="predicted"/>
<name>A0A067CV95_SAPPC</name>
<reference evidence="3 4" key="1">
    <citation type="journal article" date="2013" name="PLoS Genet.">
        <title>Distinctive expansion of potential virulence genes in the genome of the oomycete fish pathogen Saprolegnia parasitica.</title>
        <authorList>
            <person name="Jiang R.H."/>
            <person name="de Bruijn I."/>
            <person name="Haas B.J."/>
            <person name="Belmonte R."/>
            <person name="Lobach L."/>
            <person name="Christie J."/>
            <person name="van den Ackerveken G."/>
            <person name="Bottin A."/>
            <person name="Bulone V."/>
            <person name="Diaz-Moreno S.M."/>
            <person name="Dumas B."/>
            <person name="Fan L."/>
            <person name="Gaulin E."/>
            <person name="Govers F."/>
            <person name="Grenville-Briggs L.J."/>
            <person name="Horner N.R."/>
            <person name="Levin J.Z."/>
            <person name="Mammella M."/>
            <person name="Meijer H.J."/>
            <person name="Morris P."/>
            <person name="Nusbaum C."/>
            <person name="Oome S."/>
            <person name="Phillips A.J."/>
            <person name="van Rooyen D."/>
            <person name="Rzeszutek E."/>
            <person name="Saraiva M."/>
            <person name="Secombes C.J."/>
            <person name="Seidl M.F."/>
            <person name="Snel B."/>
            <person name="Stassen J.H."/>
            <person name="Sykes S."/>
            <person name="Tripathy S."/>
            <person name="van den Berg H."/>
            <person name="Vega-Arreguin J.C."/>
            <person name="Wawra S."/>
            <person name="Young S.K."/>
            <person name="Zeng Q."/>
            <person name="Dieguez-Uribeondo J."/>
            <person name="Russ C."/>
            <person name="Tyler B.M."/>
            <person name="van West P."/>
        </authorList>
    </citation>
    <scope>NUCLEOTIDE SEQUENCE [LARGE SCALE GENOMIC DNA]</scope>
    <source>
        <strain evidence="3 4">CBS 223.65</strain>
    </source>
</reference>
<evidence type="ECO:0000256" key="1">
    <source>
        <dbReference type="SAM" id="MobiDB-lite"/>
    </source>
</evidence>